<protein>
    <recommendedName>
        <fullName evidence="5">CBS domain-containing protein</fullName>
    </recommendedName>
</protein>
<feature type="region of interest" description="Disordered" evidence="4">
    <location>
        <begin position="381"/>
        <end position="472"/>
    </location>
</feature>
<dbReference type="SMART" id="SM00116">
    <property type="entry name" value="CBS"/>
    <property type="match status" value="3"/>
</dbReference>
<dbReference type="Pfam" id="PF00571">
    <property type="entry name" value="CBS"/>
    <property type="match status" value="1"/>
</dbReference>
<evidence type="ECO:0000259" key="5">
    <source>
        <dbReference type="PROSITE" id="PS51371"/>
    </source>
</evidence>
<dbReference type="GeneID" id="18915442"/>
<dbReference type="SUPFAM" id="SSF54631">
    <property type="entry name" value="CBS-domain pair"/>
    <property type="match status" value="2"/>
</dbReference>
<dbReference type="InterPro" id="IPR050511">
    <property type="entry name" value="AMPK_gamma/SDS23_families"/>
</dbReference>
<dbReference type="PANTHER" id="PTHR13780">
    <property type="entry name" value="AMP-ACTIVATED PROTEIN KINASE, GAMMA REGULATORY SUBUNIT"/>
    <property type="match status" value="1"/>
</dbReference>
<evidence type="ECO:0000313" key="6">
    <source>
        <dbReference type="EMBL" id="EKM58170.1"/>
    </source>
</evidence>
<keyword evidence="7" id="KW-1185">Reference proteome</keyword>
<organism evidence="6 7">
    <name type="scientific">Phanerochaete carnosa (strain HHB-10118-sp)</name>
    <name type="common">White-rot fungus</name>
    <name type="synonym">Peniophora carnosa</name>
    <dbReference type="NCBI Taxonomy" id="650164"/>
    <lineage>
        <taxon>Eukaryota</taxon>
        <taxon>Fungi</taxon>
        <taxon>Dikarya</taxon>
        <taxon>Basidiomycota</taxon>
        <taxon>Agaricomycotina</taxon>
        <taxon>Agaricomycetes</taxon>
        <taxon>Polyporales</taxon>
        <taxon>Phanerochaetaceae</taxon>
        <taxon>Phanerochaete</taxon>
    </lineage>
</organism>
<dbReference type="PANTHER" id="PTHR13780:SF36">
    <property type="entry name" value="CBS DOMAIN-CONTAINING PROTEIN"/>
    <property type="match status" value="1"/>
</dbReference>
<dbReference type="InterPro" id="IPR000644">
    <property type="entry name" value="CBS_dom"/>
</dbReference>
<dbReference type="GO" id="GO:0004865">
    <property type="term" value="F:protein serine/threonine phosphatase inhibitor activity"/>
    <property type="evidence" value="ECO:0007669"/>
    <property type="project" value="TreeGrafter"/>
</dbReference>
<dbReference type="InParanoid" id="K5WFT0"/>
<evidence type="ECO:0000256" key="2">
    <source>
        <dbReference type="ARBA" id="ARBA00023122"/>
    </source>
</evidence>
<dbReference type="GO" id="GO:0042149">
    <property type="term" value="P:cellular response to glucose starvation"/>
    <property type="evidence" value="ECO:0007669"/>
    <property type="project" value="TreeGrafter"/>
</dbReference>
<feature type="compositionally biased region" description="Low complexity" evidence="4">
    <location>
        <begin position="8"/>
        <end position="17"/>
    </location>
</feature>
<dbReference type="Gene3D" id="3.10.580.10">
    <property type="entry name" value="CBS-domain"/>
    <property type="match status" value="2"/>
</dbReference>
<keyword evidence="1" id="KW-0677">Repeat</keyword>
<feature type="region of interest" description="Disordered" evidence="4">
    <location>
        <begin position="1"/>
        <end position="23"/>
    </location>
</feature>
<dbReference type="EMBL" id="JH930470">
    <property type="protein sequence ID" value="EKM58170.1"/>
    <property type="molecule type" value="Genomic_DNA"/>
</dbReference>
<sequence length="472" mass="50447">MAHRKRMSVSSMSLRSPSPKPGLSLQAPELEAWVKTWETVPARDLIDSPVIAVDAQTSVEDACEVLLSKDVSCIAVNRPPSSSVHEAPFIGLFDFPDVNAFLTLAATRHRWSPEELREKPRTDEIIIAAKTGRVPVHLISNLSEKNPLEILPYDATIISLLAIFAKGTHRAVIRAPSPPSEYVGMVSDKALLEWFTVNGQRTPGLESFFQSSLASHALPSLYLYSSVVALKASDTVLDAMHLMSDCGVSSVAVLEEDGGRLLSAVSATDIGKLVVPSQSSQILSTPLHVFISLIKEPDGSTDGIDKYPVYSVAPTSTLLYAMQKTVATNSHRLFISDDTIPSPPAHHGPSVSGVVSIVDVLSIFAHLAKLPNVDPQAMVRHRRASSASSGSSFSSRSPDSYAHIGRSRSSSRTGLSGSVRGKRMSISSNSGVSLSPGLPPTLPSSSGSGLSGRIPSMESLQSTTQWAERVPR</sequence>
<name>K5WFT0_PHACS</name>
<accession>K5WFT0</accession>
<dbReference type="AlphaFoldDB" id="K5WFT0"/>
<feature type="compositionally biased region" description="Low complexity" evidence="4">
    <location>
        <begin position="385"/>
        <end position="436"/>
    </location>
</feature>
<proteinExistence type="predicted"/>
<feature type="compositionally biased region" description="Low complexity" evidence="4">
    <location>
        <begin position="443"/>
        <end position="456"/>
    </location>
</feature>
<gene>
    <name evidence="6" type="ORF">PHACADRAFT_252267</name>
</gene>
<dbReference type="KEGG" id="pco:PHACADRAFT_252267"/>
<evidence type="ECO:0000256" key="1">
    <source>
        <dbReference type="ARBA" id="ARBA00022737"/>
    </source>
</evidence>
<dbReference type="InterPro" id="IPR046342">
    <property type="entry name" value="CBS_dom_sf"/>
</dbReference>
<dbReference type="HOGENOM" id="CLU_037525_0_0_1"/>
<dbReference type="RefSeq" id="XP_007393494.1">
    <property type="nucleotide sequence ID" value="XM_007393432.1"/>
</dbReference>
<dbReference type="OrthoDB" id="449052at2759"/>
<keyword evidence="2 3" id="KW-0129">CBS domain</keyword>
<evidence type="ECO:0000313" key="7">
    <source>
        <dbReference type="Proteomes" id="UP000008370"/>
    </source>
</evidence>
<dbReference type="STRING" id="650164.K5WFT0"/>
<dbReference type="Proteomes" id="UP000008370">
    <property type="component" value="Unassembled WGS sequence"/>
</dbReference>
<evidence type="ECO:0000256" key="3">
    <source>
        <dbReference type="PROSITE-ProRule" id="PRU00703"/>
    </source>
</evidence>
<dbReference type="FunCoup" id="K5WFT0">
    <property type="interactions" value="24"/>
</dbReference>
<feature type="domain" description="CBS" evidence="5">
    <location>
        <begin position="223"/>
        <end position="280"/>
    </location>
</feature>
<dbReference type="PROSITE" id="PS51371">
    <property type="entry name" value="CBS"/>
    <property type="match status" value="1"/>
</dbReference>
<evidence type="ECO:0000256" key="4">
    <source>
        <dbReference type="SAM" id="MobiDB-lite"/>
    </source>
</evidence>
<reference evidence="6 7" key="1">
    <citation type="journal article" date="2012" name="BMC Genomics">
        <title>Comparative genomics of the white-rot fungi, Phanerochaete carnosa and P. chrysosporium, to elucidate the genetic basis of the distinct wood types they colonize.</title>
        <authorList>
            <person name="Suzuki H."/>
            <person name="MacDonald J."/>
            <person name="Syed K."/>
            <person name="Salamov A."/>
            <person name="Hori C."/>
            <person name="Aerts A."/>
            <person name="Henrissat B."/>
            <person name="Wiebenga A."/>
            <person name="vanKuyk P.A."/>
            <person name="Barry K."/>
            <person name="Lindquist E."/>
            <person name="LaButti K."/>
            <person name="Lapidus A."/>
            <person name="Lucas S."/>
            <person name="Coutinho P."/>
            <person name="Gong Y."/>
            <person name="Samejima M."/>
            <person name="Mahadevan R."/>
            <person name="Abou-Zaid M."/>
            <person name="de Vries R.P."/>
            <person name="Igarashi K."/>
            <person name="Yadav J.S."/>
            <person name="Grigoriev I.V."/>
            <person name="Master E.R."/>
        </authorList>
    </citation>
    <scope>NUCLEOTIDE SEQUENCE [LARGE SCALE GENOMIC DNA]</scope>
    <source>
        <strain evidence="6 7">HHB-10118-sp</strain>
    </source>
</reference>